<evidence type="ECO:0000313" key="1">
    <source>
        <dbReference type="EMBL" id="KAI7983589.1"/>
    </source>
</evidence>
<sequence>MVSKEQKKAAVYRKLQLLRSITNPHAQRKTSTMIDVLKYIKDLKQKMERVNQEIAEAQNSTAQNSFPMQVHVEDQEKGFLVSVVSERSCNGLLVFILEAFESMGLDVLQARVSCSTDFRLEAIGEYVLNEGQADQEIDAQGVKQSVLQAVHKWRESSEQE</sequence>
<evidence type="ECO:0000313" key="2">
    <source>
        <dbReference type="Proteomes" id="UP001060215"/>
    </source>
</evidence>
<gene>
    <name evidence="1" type="ORF">LOK49_LG15G01148</name>
</gene>
<dbReference type="EMBL" id="CM045768">
    <property type="protein sequence ID" value="KAI7983589.1"/>
    <property type="molecule type" value="Genomic_DNA"/>
</dbReference>
<name>A0ACC0F4N6_9ERIC</name>
<keyword evidence="2" id="KW-1185">Reference proteome</keyword>
<reference evidence="1 2" key="1">
    <citation type="journal article" date="2022" name="Plant J.">
        <title>Chromosome-level genome of Camellia lanceoleosa provides a valuable resource for understanding genome evolution and self-incompatibility.</title>
        <authorList>
            <person name="Gong W."/>
            <person name="Xiao S."/>
            <person name="Wang L."/>
            <person name="Liao Z."/>
            <person name="Chang Y."/>
            <person name="Mo W."/>
            <person name="Hu G."/>
            <person name="Li W."/>
            <person name="Zhao G."/>
            <person name="Zhu H."/>
            <person name="Hu X."/>
            <person name="Ji K."/>
            <person name="Xiang X."/>
            <person name="Song Q."/>
            <person name="Yuan D."/>
            <person name="Jin S."/>
            <person name="Zhang L."/>
        </authorList>
    </citation>
    <scope>NUCLEOTIDE SEQUENCE [LARGE SCALE GENOMIC DNA]</scope>
    <source>
        <strain evidence="1">SQ_2022a</strain>
    </source>
</reference>
<comment type="caution">
    <text evidence="1">The sequence shown here is derived from an EMBL/GenBank/DDBJ whole genome shotgun (WGS) entry which is preliminary data.</text>
</comment>
<proteinExistence type="predicted"/>
<protein>
    <submittedName>
        <fullName evidence="1">Uncharacterized protein</fullName>
    </submittedName>
</protein>
<accession>A0ACC0F4N6</accession>
<organism evidence="1 2">
    <name type="scientific">Camellia lanceoleosa</name>
    <dbReference type="NCBI Taxonomy" id="1840588"/>
    <lineage>
        <taxon>Eukaryota</taxon>
        <taxon>Viridiplantae</taxon>
        <taxon>Streptophyta</taxon>
        <taxon>Embryophyta</taxon>
        <taxon>Tracheophyta</taxon>
        <taxon>Spermatophyta</taxon>
        <taxon>Magnoliopsida</taxon>
        <taxon>eudicotyledons</taxon>
        <taxon>Gunneridae</taxon>
        <taxon>Pentapetalae</taxon>
        <taxon>asterids</taxon>
        <taxon>Ericales</taxon>
        <taxon>Theaceae</taxon>
        <taxon>Camellia</taxon>
    </lineage>
</organism>
<dbReference type="Proteomes" id="UP001060215">
    <property type="component" value="Chromosome 11"/>
</dbReference>